<keyword evidence="3" id="KW-1185">Reference proteome</keyword>
<organism evidence="2 3">
    <name type="scientific">Piloderma croceum (strain F 1598)</name>
    <dbReference type="NCBI Taxonomy" id="765440"/>
    <lineage>
        <taxon>Eukaryota</taxon>
        <taxon>Fungi</taxon>
        <taxon>Dikarya</taxon>
        <taxon>Basidiomycota</taxon>
        <taxon>Agaricomycotina</taxon>
        <taxon>Agaricomycetes</taxon>
        <taxon>Agaricomycetidae</taxon>
        <taxon>Atheliales</taxon>
        <taxon>Atheliaceae</taxon>
        <taxon>Piloderma</taxon>
    </lineage>
</organism>
<evidence type="ECO:0000313" key="3">
    <source>
        <dbReference type="Proteomes" id="UP000054166"/>
    </source>
</evidence>
<feature type="region of interest" description="Disordered" evidence="1">
    <location>
        <begin position="162"/>
        <end position="198"/>
    </location>
</feature>
<dbReference type="Proteomes" id="UP000054166">
    <property type="component" value="Unassembled WGS sequence"/>
</dbReference>
<dbReference type="EMBL" id="KN832976">
    <property type="protein sequence ID" value="KIM88849.1"/>
    <property type="molecule type" value="Genomic_DNA"/>
</dbReference>
<dbReference type="OrthoDB" id="3262301at2759"/>
<reference evidence="3" key="2">
    <citation type="submission" date="2015-01" db="EMBL/GenBank/DDBJ databases">
        <title>Evolutionary Origins and Diversification of the Mycorrhizal Mutualists.</title>
        <authorList>
            <consortium name="DOE Joint Genome Institute"/>
            <consortium name="Mycorrhizal Genomics Consortium"/>
            <person name="Kohler A."/>
            <person name="Kuo A."/>
            <person name="Nagy L.G."/>
            <person name="Floudas D."/>
            <person name="Copeland A."/>
            <person name="Barry K.W."/>
            <person name="Cichocki N."/>
            <person name="Veneault-Fourrey C."/>
            <person name="LaButti K."/>
            <person name="Lindquist E.A."/>
            <person name="Lipzen A."/>
            <person name="Lundell T."/>
            <person name="Morin E."/>
            <person name="Murat C."/>
            <person name="Riley R."/>
            <person name="Ohm R."/>
            <person name="Sun H."/>
            <person name="Tunlid A."/>
            <person name="Henrissat B."/>
            <person name="Grigoriev I.V."/>
            <person name="Hibbett D.S."/>
            <person name="Martin F."/>
        </authorList>
    </citation>
    <scope>NUCLEOTIDE SEQUENCE [LARGE SCALE GENOMIC DNA]</scope>
    <source>
        <strain evidence="3">F 1598</strain>
    </source>
</reference>
<sequence>MTQEIRFNHFGIPYVVEFANVSFRPHGTFTRSHTTPLLPTLSRMDSYSTSETSASMPAHSLPSHPSSLRSRSSSRSYARRRRSPSPAESLSSWCSIPPYEPPQMPEAPILGDEKLGRGLYIQFSSSLPTCEAPPSYSPQPERVRQSMRKKTAITRLRRTIANAVQDAGMESPTTTEKQDPPDNNDESGPNQHKTSKSLYRGTYGQVMSALKDAGLVLTPCTELGFEGATRLGALFIAGQNDDGGLEMTKLTLWG</sequence>
<dbReference type="AlphaFoldDB" id="A0A0C3GAT7"/>
<feature type="compositionally biased region" description="Polar residues" evidence="1">
    <location>
        <begin position="29"/>
        <end position="52"/>
    </location>
</feature>
<dbReference type="HOGENOM" id="CLU_071342_0_0_1"/>
<evidence type="ECO:0000256" key="1">
    <source>
        <dbReference type="SAM" id="MobiDB-lite"/>
    </source>
</evidence>
<dbReference type="InParanoid" id="A0A0C3GAT7"/>
<feature type="region of interest" description="Disordered" evidence="1">
    <location>
        <begin position="128"/>
        <end position="147"/>
    </location>
</feature>
<protein>
    <submittedName>
        <fullName evidence="2">Uncharacterized protein</fullName>
    </submittedName>
</protein>
<feature type="region of interest" description="Disordered" evidence="1">
    <location>
        <begin position="29"/>
        <end position="98"/>
    </location>
</feature>
<gene>
    <name evidence="2" type="ORF">PILCRDRAFT_813836</name>
</gene>
<evidence type="ECO:0000313" key="2">
    <source>
        <dbReference type="EMBL" id="KIM88849.1"/>
    </source>
</evidence>
<name>A0A0C3GAT7_PILCF</name>
<proteinExistence type="predicted"/>
<reference evidence="2 3" key="1">
    <citation type="submission" date="2014-04" db="EMBL/GenBank/DDBJ databases">
        <authorList>
            <consortium name="DOE Joint Genome Institute"/>
            <person name="Kuo A."/>
            <person name="Tarkka M."/>
            <person name="Buscot F."/>
            <person name="Kohler A."/>
            <person name="Nagy L.G."/>
            <person name="Floudas D."/>
            <person name="Copeland A."/>
            <person name="Barry K.W."/>
            <person name="Cichocki N."/>
            <person name="Veneault-Fourrey C."/>
            <person name="LaButti K."/>
            <person name="Lindquist E.A."/>
            <person name="Lipzen A."/>
            <person name="Lundell T."/>
            <person name="Morin E."/>
            <person name="Murat C."/>
            <person name="Sun H."/>
            <person name="Tunlid A."/>
            <person name="Henrissat B."/>
            <person name="Grigoriev I.V."/>
            <person name="Hibbett D.S."/>
            <person name="Martin F."/>
            <person name="Nordberg H.P."/>
            <person name="Cantor M.N."/>
            <person name="Hua S.X."/>
        </authorList>
    </citation>
    <scope>NUCLEOTIDE SEQUENCE [LARGE SCALE GENOMIC DNA]</scope>
    <source>
        <strain evidence="2 3">F 1598</strain>
    </source>
</reference>
<accession>A0A0C3GAT7</accession>
<feature type="compositionally biased region" description="Low complexity" evidence="1">
    <location>
        <begin position="53"/>
        <end position="76"/>
    </location>
</feature>